<dbReference type="Proteomes" id="UP000249661">
    <property type="component" value="Unassembled WGS sequence"/>
</dbReference>
<dbReference type="EMBL" id="KZ824934">
    <property type="protein sequence ID" value="RAH74998.1"/>
    <property type="molecule type" value="Genomic_DNA"/>
</dbReference>
<gene>
    <name evidence="1" type="ORF">BO66DRAFT_70916</name>
</gene>
<reference evidence="1" key="1">
    <citation type="submission" date="2018-02" db="EMBL/GenBank/DDBJ databases">
        <title>The genomes of Aspergillus section Nigri reveals drivers in fungal speciation.</title>
        <authorList>
            <consortium name="DOE Joint Genome Institute"/>
            <person name="Vesth T.C."/>
            <person name="Nybo J."/>
            <person name="Theobald S."/>
            <person name="Brandl J."/>
            <person name="Frisvad J.C."/>
            <person name="Nielsen K.F."/>
            <person name="Lyhne E.K."/>
            <person name="Kogle M.E."/>
            <person name="Kuo A."/>
            <person name="Riley R."/>
            <person name="Clum A."/>
            <person name="Nolan M."/>
            <person name="Lipzen A."/>
            <person name="Salamov A."/>
            <person name="Henrissat B."/>
            <person name="Wiebenga A."/>
            <person name="De vries R.P."/>
            <person name="Grigoriev I.V."/>
            <person name="Mortensen U.H."/>
            <person name="Andersen M.R."/>
            <person name="Baker S.E."/>
        </authorList>
    </citation>
    <scope>NUCLEOTIDE SEQUENCE</scope>
    <source>
        <strain evidence="1">CBS 121060</strain>
    </source>
</reference>
<evidence type="ECO:0000313" key="1">
    <source>
        <dbReference type="EMBL" id="RAH74998.1"/>
    </source>
</evidence>
<name>A0ACD1HNS2_9EURO</name>
<keyword evidence="2" id="KW-1185">Reference proteome</keyword>
<protein>
    <submittedName>
        <fullName evidence="1">Uncharacterized protein</fullName>
    </submittedName>
</protein>
<accession>A0ACD1HNS2</accession>
<proteinExistence type="predicted"/>
<evidence type="ECO:0000313" key="2">
    <source>
        <dbReference type="Proteomes" id="UP000249661"/>
    </source>
</evidence>
<organism evidence="1 2">
    <name type="scientific">Aspergillus aculeatinus CBS 121060</name>
    <dbReference type="NCBI Taxonomy" id="1448322"/>
    <lineage>
        <taxon>Eukaryota</taxon>
        <taxon>Fungi</taxon>
        <taxon>Dikarya</taxon>
        <taxon>Ascomycota</taxon>
        <taxon>Pezizomycotina</taxon>
        <taxon>Eurotiomycetes</taxon>
        <taxon>Eurotiomycetidae</taxon>
        <taxon>Eurotiales</taxon>
        <taxon>Aspergillaceae</taxon>
        <taxon>Aspergillus</taxon>
        <taxon>Aspergillus subgen. Circumdati</taxon>
    </lineage>
</organism>
<sequence>MSWENEGSLAFMMEKARATAVVGLGSSGGDFPTCWRALAASLALSSIVIIRCQPRGPRVGVTLGKMWCDIASIWYTRR</sequence>